<evidence type="ECO:0000256" key="13">
    <source>
        <dbReference type="PROSITE-ProRule" id="PRU00122"/>
    </source>
</evidence>
<dbReference type="GO" id="GO:0007431">
    <property type="term" value="P:salivary gland development"/>
    <property type="evidence" value="ECO:0007669"/>
    <property type="project" value="UniProtKB-ARBA"/>
</dbReference>
<comment type="caution">
    <text evidence="21">The sequence shown here is derived from an EMBL/GenBank/DDBJ whole genome shotgun (WGS) entry which is preliminary data.</text>
</comment>
<dbReference type="PROSITE" id="PS50025">
    <property type="entry name" value="LAM_G_DOMAIN"/>
    <property type="match status" value="1"/>
</dbReference>
<evidence type="ECO:0000256" key="7">
    <source>
        <dbReference type="ARBA" id="ARBA00022889"/>
    </source>
</evidence>
<feature type="domain" description="Cadherin" evidence="20">
    <location>
        <begin position="693"/>
        <end position="797"/>
    </location>
</feature>
<dbReference type="Gene3D" id="2.60.120.200">
    <property type="match status" value="1"/>
</dbReference>
<keyword evidence="4 18" id="KW-0732">Signal</keyword>
<dbReference type="FunFam" id="2.60.40.60:FF:000272">
    <property type="entry name" value="DE cadherin-like protein"/>
    <property type="match status" value="1"/>
</dbReference>
<evidence type="ECO:0000256" key="3">
    <source>
        <dbReference type="ARBA" id="ARBA00022692"/>
    </source>
</evidence>
<feature type="domain" description="Cadherin" evidence="20">
    <location>
        <begin position="147"/>
        <end position="253"/>
    </location>
</feature>
<evidence type="ECO:0000256" key="16">
    <source>
        <dbReference type="SAM" id="MobiDB-lite"/>
    </source>
</evidence>
<keyword evidence="11" id="KW-0325">Glycoprotein</keyword>
<dbReference type="InterPro" id="IPR000233">
    <property type="entry name" value="Cadherin_Y-type_LIR"/>
</dbReference>
<evidence type="ECO:0000256" key="8">
    <source>
        <dbReference type="ARBA" id="ARBA00022989"/>
    </source>
</evidence>
<evidence type="ECO:0000256" key="9">
    <source>
        <dbReference type="ARBA" id="ARBA00023136"/>
    </source>
</evidence>
<dbReference type="Proteomes" id="UP001107558">
    <property type="component" value="Chromosome 2"/>
</dbReference>
<feature type="domain" description="Cadherin" evidence="20">
    <location>
        <begin position="364"/>
        <end position="474"/>
    </location>
</feature>
<dbReference type="Pfam" id="PF24811">
    <property type="entry name" value="Ig_Shg"/>
    <property type="match status" value="1"/>
</dbReference>
<dbReference type="FunFam" id="2.60.40.60:FF:000058">
    <property type="entry name" value="FAT atypical cadherin 3"/>
    <property type="match status" value="1"/>
</dbReference>
<keyword evidence="22" id="KW-1185">Reference proteome</keyword>
<dbReference type="Gene3D" id="2.60.40.60">
    <property type="entry name" value="Cadherins"/>
    <property type="match status" value="7"/>
</dbReference>
<feature type="domain" description="Cadherin" evidence="20">
    <location>
        <begin position="575"/>
        <end position="684"/>
    </location>
</feature>
<dbReference type="GO" id="GO:0070161">
    <property type="term" value="C:anchoring junction"/>
    <property type="evidence" value="ECO:0007669"/>
    <property type="project" value="UniProtKB-ARBA"/>
</dbReference>
<dbReference type="Gene3D" id="2.10.25.10">
    <property type="entry name" value="Laminin"/>
    <property type="match status" value="1"/>
</dbReference>
<dbReference type="InterPro" id="IPR056370">
    <property type="entry name" value="Shg-like_Ig-like"/>
</dbReference>
<dbReference type="GO" id="GO:0005886">
    <property type="term" value="C:plasma membrane"/>
    <property type="evidence" value="ECO:0007669"/>
    <property type="project" value="UniProtKB-SubCell"/>
</dbReference>
<dbReference type="GO" id="GO:0009887">
    <property type="term" value="P:animal organ morphogenesis"/>
    <property type="evidence" value="ECO:0007669"/>
    <property type="project" value="UniProtKB-ARBA"/>
</dbReference>
<dbReference type="SUPFAM" id="SSF49313">
    <property type="entry name" value="Cadherin-like"/>
    <property type="match status" value="8"/>
</dbReference>
<feature type="domain" description="Cadherin" evidence="20">
    <location>
        <begin position="289"/>
        <end position="364"/>
    </location>
</feature>
<dbReference type="SMART" id="SM00282">
    <property type="entry name" value="LamG"/>
    <property type="match status" value="1"/>
</dbReference>
<evidence type="ECO:0000256" key="10">
    <source>
        <dbReference type="ARBA" id="ARBA00023157"/>
    </source>
</evidence>
<evidence type="ECO:0000256" key="12">
    <source>
        <dbReference type="PROSITE-ProRule" id="PRU00043"/>
    </source>
</evidence>
<dbReference type="EMBL" id="JADBJN010000002">
    <property type="protein sequence ID" value="KAG5677468.1"/>
    <property type="molecule type" value="Genomic_DNA"/>
</dbReference>
<evidence type="ECO:0000256" key="5">
    <source>
        <dbReference type="ARBA" id="ARBA00022737"/>
    </source>
</evidence>
<organism evidence="21 22">
    <name type="scientific">Polypedilum vanderplanki</name>
    <name type="common">Sleeping chironomid midge</name>
    <dbReference type="NCBI Taxonomy" id="319348"/>
    <lineage>
        <taxon>Eukaryota</taxon>
        <taxon>Metazoa</taxon>
        <taxon>Ecdysozoa</taxon>
        <taxon>Arthropoda</taxon>
        <taxon>Hexapoda</taxon>
        <taxon>Insecta</taxon>
        <taxon>Pterygota</taxon>
        <taxon>Neoptera</taxon>
        <taxon>Endopterygota</taxon>
        <taxon>Diptera</taxon>
        <taxon>Nematocera</taxon>
        <taxon>Chironomoidea</taxon>
        <taxon>Chironomidae</taxon>
        <taxon>Chironominae</taxon>
        <taxon>Polypedilum</taxon>
        <taxon>Polypedilum</taxon>
    </lineage>
</organism>
<keyword evidence="10" id="KW-1015">Disulfide bond</keyword>
<feature type="transmembrane region" description="Helical" evidence="17">
    <location>
        <begin position="1278"/>
        <end position="1298"/>
    </location>
</feature>
<feature type="region of interest" description="Disordered" evidence="16">
    <location>
        <begin position="1432"/>
        <end position="1452"/>
    </location>
</feature>
<feature type="domain" description="Cadherin" evidence="20">
    <location>
        <begin position="484"/>
        <end position="574"/>
    </location>
</feature>
<dbReference type="InterPro" id="IPR020894">
    <property type="entry name" value="Cadherin_CS"/>
</dbReference>
<protein>
    <recommendedName>
        <fullName evidence="23">DE-cadherin</fullName>
    </recommendedName>
</protein>
<dbReference type="GO" id="GO:0005509">
    <property type="term" value="F:calcium ion binding"/>
    <property type="evidence" value="ECO:0007669"/>
    <property type="project" value="UniProtKB-UniRule"/>
</dbReference>
<dbReference type="InterPro" id="IPR002126">
    <property type="entry name" value="Cadherin-like_dom"/>
</dbReference>
<evidence type="ECO:0000313" key="22">
    <source>
        <dbReference type="Proteomes" id="UP001107558"/>
    </source>
</evidence>
<dbReference type="PANTHER" id="PTHR24026:SF118">
    <property type="entry name" value="DE-CADHERIN"/>
    <property type="match status" value="1"/>
</dbReference>
<keyword evidence="5" id="KW-0677">Repeat</keyword>
<dbReference type="GO" id="GO:0007163">
    <property type="term" value="P:establishment or maintenance of cell polarity"/>
    <property type="evidence" value="ECO:0007669"/>
    <property type="project" value="UniProtKB-ARBA"/>
</dbReference>
<comment type="function">
    <text evidence="15">Cadherins are calcium-dependent cell adhesion proteins.</text>
</comment>
<keyword evidence="8 17" id="KW-1133">Transmembrane helix</keyword>
<keyword evidence="7 14" id="KW-0130">Cell adhesion</keyword>
<feature type="domain" description="Cadherin" evidence="20">
    <location>
        <begin position="40"/>
        <end position="146"/>
    </location>
</feature>
<evidence type="ECO:0000256" key="18">
    <source>
        <dbReference type="SAM" id="SignalP"/>
    </source>
</evidence>
<dbReference type="GO" id="GO:0048565">
    <property type="term" value="P:digestive tract development"/>
    <property type="evidence" value="ECO:0007669"/>
    <property type="project" value="UniProtKB-ARBA"/>
</dbReference>
<dbReference type="CDD" id="cd00054">
    <property type="entry name" value="EGF_CA"/>
    <property type="match status" value="1"/>
</dbReference>
<keyword evidence="2" id="KW-0245">EGF-like domain</keyword>
<evidence type="ECO:0000256" key="17">
    <source>
        <dbReference type="SAM" id="Phobius"/>
    </source>
</evidence>
<name>A0A9J6C5K9_POLVA</name>
<dbReference type="SMART" id="SM00112">
    <property type="entry name" value="CA"/>
    <property type="match status" value="7"/>
</dbReference>
<dbReference type="PROSITE" id="PS00232">
    <property type="entry name" value="CADHERIN_1"/>
    <property type="match status" value="4"/>
</dbReference>
<dbReference type="PROSITE" id="PS00022">
    <property type="entry name" value="EGF_1"/>
    <property type="match status" value="1"/>
</dbReference>
<dbReference type="GO" id="GO:0007156">
    <property type="term" value="P:homophilic cell adhesion via plasma membrane adhesion molecules"/>
    <property type="evidence" value="ECO:0007669"/>
    <property type="project" value="InterPro"/>
</dbReference>
<keyword evidence="3 14" id="KW-0812">Transmembrane</keyword>
<dbReference type="CDD" id="cd00110">
    <property type="entry name" value="LamG"/>
    <property type="match status" value="1"/>
</dbReference>
<dbReference type="Pfam" id="PF01049">
    <property type="entry name" value="CADH_Y-type_LIR"/>
    <property type="match status" value="1"/>
</dbReference>
<dbReference type="InterPro" id="IPR015919">
    <property type="entry name" value="Cadherin-like_sf"/>
</dbReference>
<dbReference type="Pfam" id="PF00028">
    <property type="entry name" value="Cadherin"/>
    <property type="match status" value="4"/>
</dbReference>
<reference evidence="21" key="1">
    <citation type="submission" date="2021-03" db="EMBL/GenBank/DDBJ databases">
        <title>Chromosome level genome of the anhydrobiotic midge Polypedilum vanderplanki.</title>
        <authorList>
            <person name="Yoshida Y."/>
            <person name="Kikawada T."/>
            <person name="Gusev O."/>
        </authorList>
    </citation>
    <scope>NUCLEOTIDE SEQUENCE</scope>
    <source>
        <strain evidence="21">NIAS01</strain>
        <tissue evidence="21">Whole body or cell culture</tissue>
    </source>
</reference>
<dbReference type="GO" id="GO:0098858">
    <property type="term" value="C:actin-based cell projection"/>
    <property type="evidence" value="ECO:0007669"/>
    <property type="project" value="UniProtKB-ARBA"/>
</dbReference>
<keyword evidence="6 12" id="KW-0106">Calcium</keyword>
<evidence type="ECO:0000256" key="2">
    <source>
        <dbReference type="ARBA" id="ARBA00022536"/>
    </source>
</evidence>
<accession>A0A9J6C5K9</accession>
<evidence type="ECO:0000256" key="4">
    <source>
        <dbReference type="ARBA" id="ARBA00022729"/>
    </source>
</evidence>
<feature type="domain" description="Laminin G" evidence="19">
    <location>
        <begin position="1074"/>
        <end position="1262"/>
    </location>
</feature>
<evidence type="ECO:0000256" key="11">
    <source>
        <dbReference type="ARBA" id="ARBA00023180"/>
    </source>
</evidence>
<dbReference type="CDD" id="cd11304">
    <property type="entry name" value="Cadherin_repeat"/>
    <property type="match status" value="7"/>
</dbReference>
<comment type="subcellular location">
    <subcellularLocation>
        <location evidence="1 14">Cell membrane</location>
        <topology evidence="1 14">Single-pass type I membrane protein</topology>
    </subcellularLocation>
</comment>
<evidence type="ECO:0008006" key="23">
    <source>
        <dbReference type="Google" id="ProtNLM"/>
    </source>
</evidence>
<keyword evidence="9 17" id="KW-0472">Membrane</keyword>
<dbReference type="GO" id="GO:0007297">
    <property type="term" value="P:follicle cell of egg chamber migration"/>
    <property type="evidence" value="ECO:0007669"/>
    <property type="project" value="UniProtKB-ARBA"/>
</dbReference>
<evidence type="ECO:0000259" key="20">
    <source>
        <dbReference type="PROSITE" id="PS50268"/>
    </source>
</evidence>
<dbReference type="Gene3D" id="4.10.900.10">
    <property type="entry name" value="TCF3-CBD (Catenin binding domain)"/>
    <property type="match status" value="1"/>
</dbReference>
<dbReference type="FunFam" id="2.60.40.60:FF:000032">
    <property type="entry name" value="FAT atypical cadherin 1"/>
    <property type="match status" value="1"/>
</dbReference>
<dbReference type="InterPro" id="IPR001791">
    <property type="entry name" value="Laminin_G"/>
</dbReference>
<dbReference type="GO" id="GO:0048589">
    <property type="term" value="P:developmental growth"/>
    <property type="evidence" value="ECO:0007669"/>
    <property type="project" value="UniProtKB-ARBA"/>
</dbReference>
<comment type="caution">
    <text evidence="13">Lacks conserved residue(s) required for the propagation of feature annotation.</text>
</comment>
<evidence type="ECO:0000313" key="21">
    <source>
        <dbReference type="EMBL" id="KAG5677468.1"/>
    </source>
</evidence>
<feature type="chain" id="PRO_5039940613" description="DE-cadherin" evidence="18">
    <location>
        <begin position="24"/>
        <end position="1452"/>
    </location>
</feature>
<dbReference type="PRINTS" id="PR00205">
    <property type="entry name" value="CADHERIN"/>
</dbReference>
<proteinExistence type="predicted"/>
<dbReference type="GO" id="GO:0007424">
    <property type="term" value="P:open tracheal system development"/>
    <property type="evidence" value="ECO:0007669"/>
    <property type="project" value="UniProtKB-ARBA"/>
</dbReference>
<dbReference type="SUPFAM" id="SSF49899">
    <property type="entry name" value="Concanavalin A-like lectins/glucanases"/>
    <property type="match status" value="1"/>
</dbReference>
<dbReference type="InterPro" id="IPR000742">
    <property type="entry name" value="EGF"/>
</dbReference>
<dbReference type="GO" id="GO:0001736">
    <property type="term" value="P:establishment of planar polarity"/>
    <property type="evidence" value="ECO:0007669"/>
    <property type="project" value="UniProtKB-ARBA"/>
</dbReference>
<dbReference type="InterPro" id="IPR027397">
    <property type="entry name" value="Catenin-bd_sf"/>
</dbReference>
<dbReference type="FunFam" id="2.60.120.200:FF:000214">
    <property type="entry name" value="DE cadherin-like protein"/>
    <property type="match status" value="1"/>
</dbReference>
<dbReference type="PROSITE" id="PS01186">
    <property type="entry name" value="EGF_2"/>
    <property type="match status" value="1"/>
</dbReference>
<dbReference type="GO" id="GO:0008104">
    <property type="term" value="P:intracellular protein localization"/>
    <property type="evidence" value="ECO:0007669"/>
    <property type="project" value="UniProtKB-ARBA"/>
</dbReference>
<dbReference type="PANTHER" id="PTHR24026">
    <property type="entry name" value="FAT ATYPICAL CADHERIN-RELATED"/>
    <property type="match status" value="1"/>
</dbReference>
<evidence type="ECO:0000256" key="6">
    <source>
        <dbReference type="ARBA" id="ARBA00022837"/>
    </source>
</evidence>
<dbReference type="FunFam" id="4.10.900.10:FF:000012">
    <property type="entry name" value="Putative DE-cadherin"/>
    <property type="match status" value="1"/>
</dbReference>
<feature type="signal peptide" evidence="18">
    <location>
        <begin position="1"/>
        <end position="23"/>
    </location>
</feature>
<evidence type="ECO:0000256" key="15">
    <source>
        <dbReference type="RuleBase" id="RU004357"/>
    </source>
</evidence>
<sequence length="1452" mass="163875">MGTTSMKFISIILIVLCLSLSDADFPTNNSTDNRKPIIRDCKTYAPVIKEEQPHGTYVVRIDAYDPDKQDRIDFGFITPNNERPKFKIDPQSGIITTNHIFDRDEPAREKEVYLTVRVTDNGRPALEDLCTFKVTIEDINDNPPVFDKSKYSEPLPEDKQVKDQVMRISATDLDDGDFSIVKYKLLENKPHHKYFNLDPITGILTLARPIDKKPGQFYTINVQAYNIHPDESQQAETEVKIEVIESSKKAPTFVDPPNDPLILKENFNQFDRKLVTLSAKSNVPEKPDLIFELLTGRTEQTNSKKTFVLNQNGNDAAIYLGKSLDYEVTTDYLLTVIVKNSHNIMSEHIIKIKVEDVNDNIPSFVEVDTGTILENEPPGTQVMLVRAIDNDATPPFNTVTFELDDNTEYFSIDPVSGVVTALISFDREEKEFYNVKIIATDGAPSALFTTGKHNSASQVFRIEIADKNDHPPQFKQDEYLADRVPEDSNVNSLVIEVQAIDRDTASNIEYSIESGNVNDAFRIDKTGRITINNKLDYEELTEYSLKIKAFDGVYSDFATVKITVANVNDCPPVFEDTDYKSKIDEESIHPDCIVIMTAYDPDIKDRNLDQHIKYEVSKKEQRDLLTIDDTGCLRNIKPLDRDKPNGHKEWQILITATDEDGQGISQTKFVTIILNDINDNAPFLSMNMPIVWPENHEPGIITTLIADDYDEKETNGFQYHYELWEHASNDIKNKFAIENNDQLVSLTSFDREAQKEYFIPIKISDGGEPRMSNVSYLHLIIGDVNDNDMKEGSSSIFIYNYKGEAPNTEIGRVYVDDPDDWDLPDKTFYWHDSQPHEQFSLNDNTGMITMLRGTREGTYNLRFNVFENMPYGNRNEVEATVQVTVKEIPEEAVDKSGSIRFVDITAEKFVDDGSPISPKEKLHSFISELFNTSKENVDIFTVLKNDRDSSVLDVRFSAHGSPYYEPEKLNGRILQQKNSLEQHLGVKVMMINIDECLIERVACESSCMNELIKSEVPLAVYTNRTSFVGVSAFVKPECVCFEPKHIEPVCYNGGTAFANTCECPKGYEGPNCQQISVGFSGNSWALYPPIDPCESTKISLELKPENENGLVMYAGPMSYMDRLPISDFLALELVDGYPVLIVDYGTGAVRIHHNYTKLETGRFHVIDILLTKSSAEMTVDNCKLSDCMSLRAPQGKNEFLNVNAPIHLGGSSVNLDVLRSAYNWTYAPTMRGYIGCIKNLTINDVTYNLGQPSLSQHVDSGCEKSLAAAVTFGVANTFLYALIACIVLLLILILAVVVHKKSYDGWHEKDMDDIRETIINYEDEGGGERDTDYDLNVLRGPPIYEDKLYKDLRQKEAHEVPDIGAFLIDKKDACDKDNDAYPVDDVRHYAYEGDGNSTGSLSSLASCTDDGDLKFNYLSNFGPRFRKLADMYGEDPSDSSDLDVDADEGWRI</sequence>
<dbReference type="GO" id="GO:0035239">
    <property type="term" value="P:tube morphogenesis"/>
    <property type="evidence" value="ECO:0007669"/>
    <property type="project" value="UniProtKB-ARBA"/>
</dbReference>
<dbReference type="PROSITE" id="PS50268">
    <property type="entry name" value="CADHERIN_2"/>
    <property type="match status" value="7"/>
</dbReference>
<gene>
    <name evidence="21" type="ORF">PVAND_007226</name>
</gene>
<evidence type="ECO:0000259" key="19">
    <source>
        <dbReference type="PROSITE" id="PS50025"/>
    </source>
</evidence>
<evidence type="ECO:0000256" key="1">
    <source>
        <dbReference type="ARBA" id="ARBA00004251"/>
    </source>
</evidence>
<dbReference type="Pfam" id="PF02210">
    <property type="entry name" value="Laminin_G_2"/>
    <property type="match status" value="1"/>
</dbReference>
<dbReference type="OrthoDB" id="6252479at2759"/>
<evidence type="ECO:0000256" key="14">
    <source>
        <dbReference type="RuleBase" id="RU003318"/>
    </source>
</evidence>
<dbReference type="InterPro" id="IPR013320">
    <property type="entry name" value="ConA-like_dom_sf"/>
</dbReference>